<evidence type="ECO:0000256" key="3">
    <source>
        <dbReference type="ARBA" id="ARBA00022801"/>
    </source>
</evidence>
<dbReference type="Pfam" id="PF00293">
    <property type="entry name" value="NUDIX"/>
    <property type="match status" value="1"/>
</dbReference>
<dbReference type="STRING" id="995062.SAMN04489718_4055"/>
<evidence type="ECO:0000256" key="4">
    <source>
        <dbReference type="RuleBase" id="RU003476"/>
    </source>
</evidence>
<dbReference type="GO" id="GO:0016787">
    <property type="term" value="F:hydrolase activity"/>
    <property type="evidence" value="ECO:0007669"/>
    <property type="project" value="UniProtKB-KW"/>
</dbReference>
<evidence type="ECO:0000313" key="7">
    <source>
        <dbReference type="Proteomes" id="UP000199301"/>
    </source>
</evidence>
<evidence type="ECO:0000313" key="6">
    <source>
        <dbReference type="EMBL" id="SDR19466.1"/>
    </source>
</evidence>
<dbReference type="InterPro" id="IPR015797">
    <property type="entry name" value="NUDIX_hydrolase-like_dom_sf"/>
</dbReference>
<dbReference type="Proteomes" id="UP000199301">
    <property type="component" value="Unassembled WGS sequence"/>
</dbReference>
<dbReference type="RefSeq" id="WP_092526880.1">
    <property type="nucleotide sequence ID" value="NZ_FNKO01000002.1"/>
</dbReference>
<dbReference type="Gene3D" id="3.90.79.10">
    <property type="entry name" value="Nucleoside Triphosphate Pyrophosphohydrolase"/>
    <property type="match status" value="1"/>
</dbReference>
<keyword evidence="3 4" id="KW-0378">Hydrolase</keyword>
<dbReference type="PANTHER" id="PTHR43046:SF14">
    <property type="entry name" value="MUTT_NUDIX FAMILY PROTEIN"/>
    <property type="match status" value="1"/>
</dbReference>
<dbReference type="CDD" id="cd04673">
    <property type="entry name" value="NUDIX_ADPRase"/>
    <property type="match status" value="1"/>
</dbReference>
<reference evidence="7" key="1">
    <citation type="submission" date="2016-10" db="EMBL/GenBank/DDBJ databases">
        <authorList>
            <person name="Varghese N."/>
            <person name="Submissions S."/>
        </authorList>
    </citation>
    <scope>NUCLEOTIDE SEQUENCE [LARGE SCALE GENOMIC DNA]</scope>
    <source>
        <strain evidence="7">DSM 45459</strain>
    </source>
</reference>
<comment type="similarity">
    <text evidence="2 4">Belongs to the Nudix hydrolase family.</text>
</comment>
<proteinExistence type="inferred from homology"/>
<dbReference type="InterPro" id="IPR000086">
    <property type="entry name" value="NUDIX_hydrolase_dom"/>
</dbReference>
<protein>
    <submittedName>
        <fullName evidence="6">ADP-ribose pyrophosphatase YjhB, NUDIX family</fullName>
    </submittedName>
</protein>
<evidence type="ECO:0000259" key="5">
    <source>
        <dbReference type="PROSITE" id="PS51462"/>
    </source>
</evidence>
<feature type="domain" description="Nudix hydrolase" evidence="5">
    <location>
        <begin position="7"/>
        <end position="132"/>
    </location>
</feature>
<name>A0A1H1H307_9ACTN</name>
<evidence type="ECO:0000256" key="1">
    <source>
        <dbReference type="ARBA" id="ARBA00001946"/>
    </source>
</evidence>
<sequence length="142" mass="15736">MRDFEASWIRCVGAVIHDRNGRLLLIQRANEPGQGKWSLPGGRVEHGESDATALRREIAEETGLTVEVGPAVGRLTRSGSQHSYYIVDYSCHPLHHELCAGDDAADAMWTDVATFTTLARSDELTEGLPELLSQWNQLPRQP</sequence>
<dbReference type="PANTHER" id="PTHR43046">
    <property type="entry name" value="GDP-MANNOSE MANNOSYL HYDROLASE"/>
    <property type="match status" value="1"/>
</dbReference>
<dbReference type="PROSITE" id="PS00893">
    <property type="entry name" value="NUDIX_BOX"/>
    <property type="match status" value="1"/>
</dbReference>
<dbReference type="InterPro" id="IPR020084">
    <property type="entry name" value="NUDIX_hydrolase_CS"/>
</dbReference>
<keyword evidence="7" id="KW-1185">Reference proteome</keyword>
<accession>A0A1H1H307</accession>
<dbReference type="InterPro" id="IPR020476">
    <property type="entry name" value="Nudix_hydrolase"/>
</dbReference>
<dbReference type="SUPFAM" id="SSF55811">
    <property type="entry name" value="Nudix"/>
    <property type="match status" value="1"/>
</dbReference>
<dbReference type="PROSITE" id="PS51462">
    <property type="entry name" value="NUDIX"/>
    <property type="match status" value="1"/>
</dbReference>
<dbReference type="EMBL" id="FNKO01000002">
    <property type="protein sequence ID" value="SDR19466.1"/>
    <property type="molecule type" value="Genomic_DNA"/>
</dbReference>
<gene>
    <name evidence="6" type="ORF">SAMN04489718_4055</name>
</gene>
<comment type="cofactor">
    <cofactor evidence="1">
        <name>Mg(2+)</name>
        <dbReference type="ChEBI" id="CHEBI:18420"/>
    </cofactor>
</comment>
<organism evidence="6 7">
    <name type="scientific">Actinopolyspora saharensis</name>
    <dbReference type="NCBI Taxonomy" id="995062"/>
    <lineage>
        <taxon>Bacteria</taxon>
        <taxon>Bacillati</taxon>
        <taxon>Actinomycetota</taxon>
        <taxon>Actinomycetes</taxon>
        <taxon>Actinopolysporales</taxon>
        <taxon>Actinopolysporaceae</taxon>
        <taxon>Actinopolyspora</taxon>
    </lineage>
</organism>
<dbReference type="AlphaFoldDB" id="A0A1H1H307"/>
<dbReference type="OrthoDB" id="9804442at2"/>
<evidence type="ECO:0000256" key="2">
    <source>
        <dbReference type="ARBA" id="ARBA00005582"/>
    </source>
</evidence>
<dbReference type="PRINTS" id="PR00502">
    <property type="entry name" value="NUDIXFAMILY"/>
</dbReference>